<evidence type="ECO:0000313" key="3">
    <source>
        <dbReference type="Proteomes" id="UP001431776"/>
    </source>
</evidence>
<gene>
    <name evidence="2" type="ORF">QJ522_08825</name>
</gene>
<name>A0AAW6U0J6_9BACT</name>
<accession>A0AAW6U0J6</accession>
<dbReference type="Proteomes" id="UP001431776">
    <property type="component" value="Unassembled WGS sequence"/>
</dbReference>
<evidence type="ECO:0000313" key="2">
    <source>
        <dbReference type="EMBL" id="MDI6449146.1"/>
    </source>
</evidence>
<feature type="transmembrane region" description="Helical" evidence="1">
    <location>
        <begin position="91"/>
        <end position="111"/>
    </location>
</feature>
<comment type="caution">
    <text evidence="2">The sequence shown here is derived from an EMBL/GenBank/DDBJ whole genome shotgun (WGS) entry which is preliminary data.</text>
</comment>
<organism evidence="2 3">
    <name type="scientific">Anaerobaca lacustris</name>
    <dbReference type="NCBI Taxonomy" id="3044600"/>
    <lineage>
        <taxon>Bacteria</taxon>
        <taxon>Pseudomonadati</taxon>
        <taxon>Planctomycetota</taxon>
        <taxon>Phycisphaerae</taxon>
        <taxon>Sedimentisphaerales</taxon>
        <taxon>Anaerobacaceae</taxon>
        <taxon>Anaerobaca</taxon>
    </lineage>
</organism>
<dbReference type="AlphaFoldDB" id="A0AAW6U0J6"/>
<keyword evidence="3" id="KW-1185">Reference proteome</keyword>
<proteinExistence type="predicted"/>
<keyword evidence="1" id="KW-0812">Transmembrane</keyword>
<dbReference type="InterPro" id="IPR036869">
    <property type="entry name" value="J_dom_sf"/>
</dbReference>
<keyword evidence="1" id="KW-1133">Transmembrane helix</keyword>
<keyword evidence="1" id="KW-0472">Membrane</keyword>
<dbReference type="RefSeq" id="WP_349244555.1">
    <property type="nucleotide sequence ID" value="NZ_JASCXX010000009.1"/>
</dbReference>
<evidence type="ECO:0000256" key="1">
    <source>
        <dbReference type="SAM" id="Phobius"/>
    </source>
</evidence>
<protein>
    <submittedName>
        <fullName evidence="2">J domain-containing protein</fullName>
    </submittedName>
</protein>
<reference evidence="2" key="1">
    <citation type="submission" date="2023-05" db="EMBL/GenBank/DDBJ databases">
        <title>Anaerotaeda fermentans gen. nov., sp. nov., a novel anaerobic planctomycete of the new family within the order Sedimentisphaerales isolated from Taman Peninsula, Russia.</title>
        <authorList>
            <person name="Khomyakova M.A."/>
            <person name="Merkel A.Y."/>
            <person name="Slobodkin A.I."/>
        </authorList>
    </citation>
    <scope>NUCLEOTIDE SEQUENCE</scope>
    <source>
        <strain evidence="2">M17dextr</strain>
    </source>
</reference>
<sequence>MTTGQAYHILGLRPGAGRMEIERAYIAALGRLQRQLVPGTPLAVRRKAQEKITELTCAYQLLKSVAAPTVQPTPPVSVPSGPTPSRPAHSWVLPAGFAVAALVLVAVVFGMRSSPAPQEPKTARLRVLSVPWSYVTVDGQSLGPSGQVEAFILTPGDRTVVLRQGERILSQTVHLAEGSETIVKAQLEKGYIDVAQK</sequence>
<dbReference type="EMBL" id="JASCXX010000009">
    <property type="protein sequence ID" value="MDI6449146.1"/>
    <property type="molecule type" value="Genomic_DNA"/>
</dbReference>
<dbReference type="SUPFAM" id="SSF46565">
    <property type="entry name" value="Chaperone J-domain"/>
    <property type="match status" value="1"/>
</dbReference>